<evidence type="ECO:0000313" key="3">
    <source>
        <dbReference type="Proteomes" id="UP001600165"/>
    </source>
</evidence>
<sequence length="221" mass="22513">MKIRSLLGASLLGASLIGLSGAGASAATQCNAGTVSFSLGASGQDALACIGSFSGNDTGAQGTLLSELNSIDFTSSEWDIFSIDESTISGWEILAKSDDAGSGLISNNGGTAGAWSFNNTDGDIDGPFVLSLKASNSWSAYFFDNYQQATAALVGTFETDGVSTNNRGRAQGLSHATIARAIFTPKDSGPASQEIPEPGAVAALGLFALGTVRTLKKRTLQ</sequence>
<gene>
    <name evidence="2" type="ORF">ACFVKH_04395</name>
</gene>
<evidence type="ECO:0000313" key="2">
    <source>
        <dbReference type="EMBL" id="MFE4105506.1"/>
    </source>
</evidence>
<dbReference type="RefSeq" id="WP_377962179.1">
    <property type="nucleotide sequence ID" value="NZ_JBHZOL010000024.1"/>
</dbReference>
<feature type="signal peptide" evidence="1">
    <location>
        <begin position="1"/>
        <end position="26"/>
    </location>
</feature>
<keyword evidence="3" id="KW-1185">Reference proteome</keyword>
<comment type="caution">
    <text evidence="2">The sequence shown here is derived from an EMBL/GenBank/DDBJ whole genome shotgun (WGS) entry which is preliminary data.</text>
</comment>
<dbReference type="EMBL" id="JBHZOL010000024">
    <property type="protein sequence ID" value="MFE4105506.1"/>
    <property type="molecule type" value="Genomic_DNA"/>
</dbReference>
<evidence type="ECO:0008006" key="4">
    <source>
        <dbReference type="Google" id="ProtNLM"/>
    </source>
</evidence>
<accession>A0ABW6IBI3</accession>
<dbReference type="Proteomes" id="UP001600165">
    <property type="component" value="Unassembled WGS sequence"/>
</dbReference>
<protein>
    <recommendedName>
        <fullName evidence="4">PEP-CTERM sorting domain-containing protein</fullName>
    </recommendedName>
</protein>
<feature type="chain" id="PRO_5045969750" description="PEP-CTERM sorting domain-containing protein" evidence="1">
    <location>
        <begin position="27"/>
        <end position="221"/>
    </location>
</feature>
<proteinExistence type="predicted"/>
<name>A0ABW6IBI3_9CYAN</name>
<organism evidence="2 3">
    <name type="scientific">Almyronema epifaneia S1</name>
    <dbReference type="NCBI Taxonomy" id="2991925"/>
    <lineage>
        <taxon>Bacteria</taxon>
        <taxon>Bacillati</taxon>
        <taxon>Cyanobacteriota</taxon>
        <taxon>Cyanophyceae</taxon>
        <taxon>Nodosilineales</taxon>
        <taxon>Nodosilineaceae</taxon>
        <taxon>Almyronema</taxon>
        <taxon>Almyronema epifaneia</taxon>
    </lineage>
</organism>
<reference evidence="2 3" key="1">
    <citation type="submission" date="2024-10" db="EMBL/GenBank/DDBJ databases">
        <authorList>
            <person name="Ratan Roy A."/>
            <person name="Morales Sandoval P.H."/>
            <person name="De Los Santos Villalobos S."/>
            <person name="Chakraborty S."/>
            <person name="Mukherjee J."/>
        </authorList>
    </citation>
    <scope>NUCLEOTIDE SEQUENCE [LARGE SCALE GENOMIC DNA]</scope>
    <source>
        <strain evidence="2 3">S1</strain>
    </source>
</reference>
<keyword evidence="1" id="KW-0732">Signal</keyword>
<evidence type="ECO:0000256" key="1">
    <source>
        <dbReference type="SAM" id="SignalP"/>
    </source>
</evidence>